<evidence type="ECO:0000313" key="2">
    <source>
        <dbReference type="Proteomes" id="UP000182179"/>
    </source>
</evidence>
<proteinExistence type="predicted"/>
<organism evidence="1 2">
    <name type="scientific">Pseudomonas costantinii</name>
    <dbReference type="NCBI Taxonomy" id="168469"/>
    <lineage>
        <taxon>Bacteria</taxon>
        <taxon>Pseudomonadati</taxon>
        <taxon>Pseudomonadota</taxon>
        <taxon>Gammaproteobacteria</taxon>
        <taxon>Pseudomonadales</taxon>
        <taxon>Pseudomonadaceae</taxon>
        <taxon>Pseudomonas</taxon>
    </lineage>
</organism>
<name>A0A1H4U5E5_9PSED</name>
<evidence type="ECO:0000313" key="1">
    <source>
        <dbReference type="EMBL" id="SEC63451.1"/>
    </source>
</evidence>
<comment type="caution">
    <text evidence="1">The sequence shown here is derived from an EMBL/GenBank/DDBJ whole genome shotgun (WGS) entry which is preliminary data.</text>
</comment>
<gene>
    <name evidence="1" type="ORF">SAMN04515675_0053</name>
</gene>
<reference evidence="1 2" key="1">
    <citation type="submission" date="2016-10" db="EMBL/GenBank/DDBJ databases">
        <authorList>
            <person name="Varghese N."/>
            <person name="Submissions S."/>
        </authorList>
    </citation>
    <scope>NUCLEOTIDE SEQUENCE [LARGE SCALE GENOMIC DNA]</scope>
    <source>
        <strain evidence="1 2">BS2773</strain>
    </source>
</reference>
<sequence length="123" mass="13047">MNPPVRRMASAKKLPPLDGAARGARLAEAIAGLESRPAVAGGLVIVHCLTPQEADLVRESGGEVWHVYGSKPSALVPIRRADRMVTTGENGFSHVLAPLEALSEYLMVLGLSARSAVQRRARA</sequence>
<accession>A0A1H4U5E5</accession>
<protein>
    <submittedName>
        <fullName evidence="1">Uncharacterized protein</fullName>
    </submittedName>
</protein>
<dbReference type="Proteomes" id="UP000182179">
    <property type="component" value="Unassembled WGS sequence"/>
</dbReference>
<keyword evidence="2" id="KW-1185">Reference proteome</keyword>
<dbReference type="EMBL" id="FNTS01000001">
    <property type="protein sequence ID" value="SEC63451.1"/>
    <property type="molecule type" value="Genomic_DNA"/>
</dbReference>